<evidence type="ECO:0000259" key="2">
    <source>
        <dbReference type="Pfam" id="PF00561"/>
    </source>
</evidence>
<protein>
    <submittedName>
        <fullName evidence="3">Alpha/beta fold hydrolase</fullName>
    </submittedName>
</protein>
<evidence type="ECO:0000313" key="3">
    <source>
        <dbReference type="EMBL" id="MFD2661410.1"/>
    </source>
</evidence>
<keyword evidence="1 3" id="KW-0378">Hydrolase</keyword>
<dbReference type="PANTHER" id="PTHR42977:SF3">
    <property type="entry name" value="AB HYDROLASE-1 DOMAIN-CONTAINING PROTEIN"/>
    <property type="match status" value="1"/>
</dbReference>
<dbReference type="PRINTS" id="PR00111">
    <property type="entry name" value="ABHYDROLASE"/>
</dbReference>
<reference evidence="4" key="1">
    <citation type="journal article" date="2019" name="Int. J. Syst. Evol. Microbiol.">
        <title>The Global Catalogue of Microorganisms (GCM) 10K type strain sequencing project: providing services to taxonomists for standard genome sequencing and annotation.</title>
        <authorList>
            <consortium name="The Broad Institute Genomics Platform"/>
            <consortium name="The Broad Institute Genome Sequencing Center for Infectious Disease"/>
            <person name="Wu L."/>
            <person name="Ma J."/>
        </authorList>
    </citation>
    <scope>NUCLEOTIDE SEQUENCE [LARGE SCALE GENOMIC DNA]</scope>
    <source>
        <strain evidence="4">TISTR 1827</strain>
    </source>
</reference>
<evidence type="ECO:0000256" key="1">
    <source>
        <dbReference type="ARBA" id="ARBA00022801"/>
    </source>
</evidence>
<dbReference type="GO" id="GO:0016787">
    <property type="term" value="F:hydrolase activity"/>
    <property type="evidence" value="ECO:0007669"/>
    <property type="project" value="UniProtKB-KW"/>
</dbReference>
<dbReference type="Pfam" id="PF00561">
    <property type="entry name" value="Abhydrolase_1"/>
    <property type="match status" value="1"/>
</dbReference>
<dbReference type="InterPro" id="IPR051340">
    <property type="entry name" value="Haloalkane_dehalogenase"/>
</dbReference>
<organism evidence="3 4">
    <name type="scientific">Paenibacillus thailandensis</name>
    <dbReference type="NCBI Taxonomy" id="393250"/>
    <lineage>
        <taxon>Bacteria</taxon>
        <taxon>Bacillati</taxon>
        <taxon>Bacillota</taxon>
        <taxon>Bacilli</taxon>
        <taxon>Bacillales</taxon>
        <taxon>Paenibacillaceae</taxon>
        <taxon>Paenibacillus</taxon>
    </lineage>
</organism>
<dbReference type="Gene3D" id="3.40.50.1820">
    <property type="entry name" value="alpha/beta hydrolase"/>
    <property type="match status" value="1"/>
</dbReference>
<keyword evidence="4" id="KW-1185">Reference proteome</keyword>
<dbReference type="EMBL" id="JBHUMY010000013">
    <property type="protein sequence ID" value="MFD2661410.1"/>
    <property type="molecule type" value="Genomic_DNA"/>
</dbReference>
<dbReference type="Proteomes" id="UP001597493">
    <property type="component" value="Unassembled WGS sequence"/>
</dbReference>
<dbReference type="SUPFAM" id="SSF53474">
    <property type="entry name" value="alpha/beta-Hydrolases"/>
    <property type="match status" value="1"/>
</dbReference>
<dbReference type="PANTHER" id="PTHR42977">
    <property type="entry name" value="HYDROLASE-RELATED"/>
    <property type="match status" value="1"/>
</dbReference>
<comment type="caution">
    <text evidence="3">The sequence shown here is derived from an EMBL/GenBank/DDBJ whole genome shotgun (WGS) entry which is preliminary data.</text>
</comment>
<sequence length="303" mass="34593">MNRKFSVDSNEYPFRDRWMPYRDGTIHYIDEGSGPAVLLLHGNPTWSYLYRNVIRELSGECRLIAIDYPGFGMSAAPSRYGFTPGEHSEAVTEVIGRLGLKDFVMVVQDWGGPIGMSYAVRHKENIRGIVVMNTWAWPAKLLAMKLFSLAMGGWPIGYLLQTRLNFFAKTIVPHGIYHAEKVTDSLRHAYTAPFPTPASRKPTWVFPRSIRKAGRWLAEIEAGLKRLSELPAQIVWGMKDSAGFPVEEMRKWQKVFPLHETEMLEDASHYVQEDRPDRVASAVRRVLERTKTNEAYASDTSRE</sequence>
<evidence type="ECO:0000313" key="4">
    <source>
        <dbReference type="Proteomes" id="UP001597493"/>
    </source>
</evidence>
<accession>A0ABW5QYV0</accession>
<dbReference type="RefSeq" id="WP_379274210.1">
    <property type="nucleotide sequence ID" value="NZ_JBHUGT010000051.1"/>
</dbReference>
<gene>
    <name evidence="3" type="ORF">ACFSW5_14240</name>
</gene>
<feature type="domain" description="AB hydrolase-1" evidence="2">
    <location>
        <begin position="35"/>
        <end position="276"/>
    </location>
</feature>
<proteinExistence type="predicted"/>
<dbReference type="InterPro" id="IPR029058">
    <property type="entry name" value="AB_hydrolase_fold"/>
</dbReference>
<name>A0ABW5QYV0_9BACL</name>
<dbReference type="InterPro" id="IPR000073">
    <property type="entry name" value="AB_hydrolase_1"/>
</dbReference>